<proteinExistence type="inferred from homology"/>
<dbReference type="RefSeq" id="WP_145057797.1">
    <property type="nucleotide sequence ID" value="NZ_CP036263.1"/>
</dbReference>
<accession>A0A517MRC6</accession>
<comment type="subunit">
    <text evidence="2">Interacts with ribosomal protein uL14 (rplN).</text>
</comment>
<dbReference type="Proteomes" id="UP000319852">
    <property type="component" value="Chromosome"/>
</dbReference>
<sequence length="155" mass="17632">MKVRSPIVETSSQSTPNPENGASERSLELAMAAARTAEDNRGEDIVILDMREITPVFDYFVLATGKSRRQLHAMSEEIDHKLEDDLKDKRMGIEGYSESRWILLDYGNVVIHLFDEETREFYALEDFWNGAKRVPFGDQSDVEEANDEGTTNDQA</sequence>
<dbReference type="GO" id="GO:0005737">
    <property type="term" value="C:cytoplasm"/>
    <property type="evidence" value="ECO:0007669"/>
    <property type="project" value="UniProtKB-SubCell"/>
</dbReference>
<dbReference type="Pfam" id="PF02410">
    <property type="entry name" value="RsfS"/>
    <property type="match status" value="1"/>
</dbReference>
<dbReference type="GO" id="GO:0017148">
    <property type="term" value="P:negative regulation of translation"/>
    <property type="evidence" value="ECO:0007669"/>
    <property type="project" value="UniProtKB-UniRule"/>
</dbReference>
<organism evidence="4 5">
    <name type="scientific">Adhaeretor mobilis</name>
    <dbReference type="NCBI Taxonomy" id="1930276"/>
    <lineage>
        <taxon>Bacteria</taxon>
        <taxon>Pseudomonadati</taxon>
        <taxon>Planctomycetota</taxon>
        <taxon>Planctomycetia</taxon>
        <taxon>Pirellulales</taxon>
        <taxon>Lacipirellulaceae</taxon>
        <taxon>Adhaeretor</taxon>
    </lineage>
</organism>
<keyword evidence="2" id="KW-0810">Translation regulation</keyword>
<evidence type="ECO:0000313" key="4">
    <source>
        <dbReference type="EMBL" id="QDS97428.1"/>
    </source>
</evidence>
<reference evidence="4 5" key="1">
    <citation type="submission" date="2019-02" db="EMBL/GenBank/DDBJ databases">
        <title>Deep-cultivation of Planctomycetes and their phenomic and genomic characterization uncovers novel biology.</title>
        <authorList>
            <person name="Wiegand S."/>
            <person name="Jogler M."/>
            <person name="Boedeker C."/>
            <person name="Pinto D."/>
            <person name="Vollmers J."/>
            <person name="Rivas-Marin E."/>
            <person name="Kohn T."/>
            <person name="Peeters S.H."/>
            <person name="Heuer A."/>
            <person name="Rast P."/>
            <person name="Oberbeckmann S."/>
            <person name="Bunk B."/>
            <person name="Jeske O."/>
            <person name="Meyerdierks A."/>
            <person name="Storesund J.E."/>
            <person name="Kallscheuer N."/>
            <person name="Luecker S."/>
            <person name="Lage O.M."/>
            <person name="Pohl T."/>
            <person name="Merkel B.J."/>
            <person name="Hornburger P."/>
            <person name="Mueller R.-W."/>
            <person name="Bruemmer F."/>
            <person name="Labrenz M."/>
            <person name="Spormann A.M."/>
            <person name="Op den Camp H."/>
            <person name="Overmann J."/>
            <person name="Amann R."/>
            <person name="Jetten M.S.M."/>
            <person name="Mascher T."/>
            <person name="Medema M.H."/>
            <person name="Devos D.P."/>
            <person name="Kaster A.-K."/>
            <person name="Ovreas L."/>
            <person name="Rohde M."/>
            <person name="Galperin M.Y."/>
            <person name="Jogler C."/>
        </authorList>
    </citation>
    <scope>NUCLEOTIDE SEQUENCE [LARGE SCALE GENOMIC DNA]</scope>
    <source>
        <strain evidence="4 5">HG15A2</strain>
    </source>
</reference>
<comment type="similarity">
    <text evidence="1 2">Belongs to the Iojap/RsfS family.</text>
</comment>
<feature type="region of interest" description="Disordered" evidence="3">
    <location>
        <begin position="1"/>
        <end position="25"/>
    </location>
</feature>
<dbReference type="Gene3D" id="3.30.460.10">
    <property type="entry name" value="Beta Polymerase, domain 2"/>
    <property type="match status" value="1"/>
</dbReference>
<dbReference type="GO" id="GO:0043023">
    <property type="term" value="F:ribosomal large subunit binding"/>
    <property type="evidence" value="ECO:0007669"/>
    <property type="project" value="TreeGrafter"/>
</dbReference>
<dbReference type="AlphaFoldDB" id="A0A517MRC6"/>
<dbReference type="PANTHER" id="PTHR21043">
    <property type="entry name" value="IOJAP SUPERFAMILY ORTHOLOG"/>
    <property type="match status" value="1"/>
</dbReference>
<feature type="compositionally biased region" description="Polar residues" evidence="3">
    <location>
        <begin position="8"/>
        <end position="20"/>
    </location>
</feature>
<dbReference type="KEGG" id="amob:HG15A2_06890"/>
<keyword evidence="2" id="KW-0678">Repressor</keyword>
<dbReference type="GO" id="GO:0042256">
    <property type="term" value="P:cytosolic ribosome assembly"/>
    <property type="evidence" value="ECO:0007669"/>
    <property type="project" value="UniProtKB-UniRule"/>
</dbReference>
<evidence type="ECO:0000256" key="3">
    <source>
        <dbReference type="SAM" id="MobiDB-lite"/>
    </source>
</evidence>
<dbReference type="PANTHER" id="PTHR21043:SF0">
    <property type="entry name" value="MITOCHONDRIAL ASSEMBLY OF RIBOSOMAL LARGE SUBUNIT PROTEIN 1"/>
    <property type="match status" value="1"/>
</dbReference>
<dbReference type="GO" id="GO:0090071">
    <property type="term" value="P:negative regulation of ribosome biogenesis"/>
    <property type="evidence" value="ECO:0007669"/>
    <property type="project" value="UniProtKB-UniRule"/>
</dbReference>
<protein>
    <recommendedName>
        <fullName evidence="2">Ribosomal silencing factor RsfS</fullName>
    </recommendedName>
</protein>
<dbReference type="SUPFAM" id="SSF81301">
    <property type="entry name" value="Nucleotidyltransferase"/>
    <property type="match status" value="1"/>
</dbReference>
<name>A0A517MRC6_9BACT</name>
<evidence type="ECO:0000256" key="2">
    <source>
        <dbReference type="HAMAP-Rule" id="MF_01477"/>
    </source>
</evidence>
<comment type="subcellular location">
    <subcellularLocation>
        <location evidence="2">Cytoplasm</location>
    </subcellularLocation>
</comment>
<dbReference type="OrthoDB" id="9793681at2"/>
<dbReference type="EMBL" id="CP036263">
    <property type="protein sequence ID" value="QDS97428.1"/>
    <property type="molecule type" value="Genomic_DNA"/>
</dbReference>
<dbReference type="NCBIfam" id="TIGR00090">
    <property type="entry name" value="rsfS_iojap_ybeB"/>
    <property type="match status" value="1"/>
</dbReference>
<dbReference type="InterPro" id="IPR004394">
    <property type="entry name" value="Iojap/RsfS/C7orf30"/>
</dbReference>
<comment type="function">
    <text evidence="2">Functions as a ribosomal silencing factor. Interacts with ribosomal protein uL14 (rplN), blocking formation of intersubunit bridge B8. Prevents association of the 30S and 50S ribosomal subunits and the formation of functional ribosomes, thus repressing translation.</text>
</comment>
<keyword evidence="5" id="KW-1185">Reference proteome</keyword>
<dbReference type="HAMAP" id="MF_01477">
    <property type="entry name" value="Iojap_RsfS"/>
    <property type="match status" value="1"/>
</dbReference>
<keyword evidence="2" id="KW-0963">Cytoplasm</keyword>
<evidence type="ECO:0000256" key="1">
    <source>
        <dbReference type="ARBA" id="ARBA00010574"/>
    </source>
</evidence>
<dbReference type="InterPro" id="IPR043519">
    <property type="entry name" value="NT_sf"/>
</dbReference>
<gene>
    <name evidence="2 4" type="primary">rsfS</name>
    <name evidence="4" type="ORF">HG15A2_06890</name>
</gene>
<evidence type="ECO:0000313" key="5">
    <source>
        <dbReference type="Proteomes" id="UP000319852"/>
    </source>
</evidence>